<dbReference type="EMBL" id="QMPZ01000179">
    <property type="protein sequence ID" value="RLE07294.1"/>
    <property type="molecule type" value="Genomic_DNA"/>
</dbReference>
<protein>
    <submittedName>
        <fullName evidence="1">Uncharacterized protein</fullName>
    </submittedName>
</protein>
<gene>
    <name evidence="1" type="ORF">DRJ00_08405</name>
</gene>
<name>A0A497E1S9_UNCAE</name>
<sequence>MELSIQEAISKVKDKWMEIEGVEGVGEGKENDKDCILVLVRCKTAEIEKAIPTTFEGFPVKVIESGVIQAQKEKKKR</sequence>
<organism evidence="1 2">
    <name type="scientific">Aerophobetes bacterium</name>
    <dbReference type="NCBI Taxonomy" id="2030807"/>
    <lineage>
        <taxon>Bacteria</taxon>
        <taxon>Candidatus Aerophobota</taxon>
    </lineage>
</organism>
<reference evidence="1 2" key="1">
    <citation type="submission" date="2018-06" db="EMBL/GenBank/DDBJ databases">
        <title>Extensive metabolic versatility and redundancy in microbially diverse, dynamic hydrothermal sediments.</title>
        <authorList>
            <person name="Dombrowski N."/>
            <person name="Teske A."/>
            <person name="Baker B.J."/>
        </authorList>
    </citation>
    <scope>NUCLEOTIDE SEQUENCE [LARGE SCALE GENOMIC DNA]</scope>
    <source>
        <strain evidence="1">B47_G16</strain>
    </source>
</reference>
<proteinExistence type="predicted"/>
<evidence type="ECO:0000313" key="1">
    <source>
        <dbReference type="EMBL" id="RLE07294.1"/>
    </source>
</evidence>
<dbReference type="AlphaFoldDB" id="A0A497E1S9"/>
<accession>A0A497E1S9</accession>
<comment type="caution">
    <text evidence="1">The sequence shown here is derived from an EMBL/GenBank/DDBJ whole genome shotgun (WGS) entry which is preliminary data.</text>
</comment>
<dbReference type="Proteomes" id="UP000279422">
    <property type="component" value="Unassembled WGS sequence"/>
</dbReference>
<evidence type="ECO:0000313" key="2">
    <source>
        <dbReference type="Proteomes" id="UP000279422"/>
    </source>
</evidence>